<feature type="domain" description="Zn(2)-C6 fungal-type" evidence="7">
    <location>
        <begin position="190"/>
        <end position="218"/>
    </location>
</feature>
<dbReference type="InterPro" id="IPR036864">
    <property type="entry name" value="Zn2-C6_fun-type_DNA-bd_sf"/>
</dbReference>
<dbReference type="GO" id="GO:0045944">
    <property type="term" value="P:positive regulation of transcription by RNA polymerase II"/>
    <property type="evidence" value="ECO:0007669"/>
    <property type="project" value="TreeGrafter"/>
</dbReference>
<evidence type="ECO:0000256" key="1">
    <source>
        <dbReference type="ARBA" id="ARBA00004123"/>
    </source>
</evidence>
<evidence type="ECO:0000313" key="8">
    <source>
        <dbReference type="EMBL" id="QRD88313.1"/>
    </source>
</evidence>
<protein>
    <submittedName>
        <fullName evidence="8">Fungal-specific transcription factor domain-containing protein</fullName>
    </submittedName>
</protein>
<feature type="region of interest" description="Disordered" evidence="6">
    <location>
        <begin position="13"/>
        <end position="38"/>
    </location>
</feature>
<gene>
    <name evidence="8" type="ORF">F9C07_2279561</name>
</gene>
<evidence type="ECO:0000313" key="9">
    <source>
        <dbReference type="Proteomes" id="UP000596276"/>
    </source>
</evidence>
<evidence type="ECO:0000259" key="7">
    <source>
        <dbReference type="PROSITE" id="PS50048"/>
    </source>
</evidence>
<dbReference type="Pfam" id="PF00172">
    <property type="entry name" value="Zn_clus"/>
    <property type="match status" value="1"/>
</dbReference>
<feature type="region of interest" description="Disordered" evidence="6">
    <location>
        <begin position="60"/>
        <end position="80"/>
    </location>
</feature>
<dbReference type="EMBL" id="CP044619">
    <property type="protein sequence ID" value="QRD88313.1"/>
    <property type="molecule type" value="Genomic_DNA"/>
</dbReference>
<sequence length="636" mass="71841">MLSMQKSSAFVFTPTELDSSHRHQSNSTRSGSFSENPALADCPFIDDSSVSHRASISTDGLSNESLESWDGDGPSASSPVPELEVKIHDVSQSLHSTFPPTTTATFTFNMVTSHESDVSMDDVTPKIEELDDADELQSIKPLGVDPMANANSEVTATPVNVPRKRGRPRKHPLPIPGGQLKITKGRSKTGCITCRRRKKKCDETKPSCLNCQKNAVVCEGYPKKEVWKSGKQKLEDAARAQSMVSRSLPFLIDGIEDDTDRRFLDHFVYGFSRVLTLINDDSNPFKEILLPMATQHRGLMHSLMCLSGSHLSGLDPEPKFIARKYHHFHCAIQDLQHNLLIKASSKPSNPGEEPDLLVEDPIIASTIALSLNTICEGETKGEYRMHMDAAKHLLKHQKPRNEKFRQFIVEFFQYHDVSNSVTSLDRRPAHLNGDLRLPDFVPHAQAGMFLGVFDGLFNYISEVTRLRDKIRQRHNEGYEPAVDYQILSEAVSIDSAIRLWETSYPPNTANWSLAQLYRQSTWVYLYRTIRPSQPGDKIGQVVDDGLEYLDQLPQDAGAYSIVLMPLFLLGCSAFLQHQRERIQKGFETLKSYSNLRNIEPAFKVVEKVWEVMDSNIEESWDWEKIIKDMDMDFLIT</sequence>
<dbReference type="PROSITE" id="PS50048">
    <property type="entry name" value="ZN2_CY6_FUNGAL_2"/>
    <property type="match status" value="1"/>
</dbReference>
<dbReference type="InterPro" id="IPR021858">
    <property type="entry name" value="Fun_TF"/>
</dbReference>
<reference evidence="9" key="1">
    <citation type="journal article" date="2021" name="G3 (Bethesda)">
        <title>Chromosome assembled and annotated genome sequence of Aspergillus flavus NRRL 3357.</title>
        <authorList>
            <person name="Skerker J.M."/>
            <person name="Pianalto K.M."/>
            <person name="Mondo S.J."/>
            <person name="Yang K."/>
            <person name="Arkin A.P."/>
            <person name="Keller N.P."/>
            <person name="Grigoriev I.V."/>
            <person name="Louise Glass N.L."/>
        </authorList>
    </citation>
    <scope>NUCLEOTIDE SEQUENCE [LARGE SCALE GENOMIC DNA]</scope>
    <source>
        <strain evidence="9">ATCC 200026 / FGSC A1120 / IAM 13836 / NRRL 3357 / JCM 12722 / SRRC 167</strain>
    </source>
</reference>
<dbReference type="Gene3D" id="4.10.240.10">
    <property type="entry name" value="Zn(2)-C6 fungal-type DNA-binding domain"/>
    <property type="match status" value="1"/>
</dbReference>
<dbReference type="PANTHER" id="PTHR37534">
    <property type="entry name" value="TRANSCRIPTIONAL ACTIVATOR PROTEIN UGA3"/>
    <property type="match status" value="1"/>
</dbReference>
<feature type="region of interest" description="Disordered" evidence="6">
    <location>
        <begin position="160"/>
        <end position="180"/>
    </location>
</feature>
<dbReference type="SUPFAM" id="SSF57701">
    <property type="entry name" value="Zn2/Cys6 DNA-binding domain"/>
    <property type="match status" value="1"/>
</dbReference>
<keyword evidence="4" id="KW-0804">Transcription</keyword>
<evidence type="ECO:0000256" key="5">
    <source>
        <dbReference type="ARBA" id="ARBA00023242"/>
    </source>
</evidence>
<dbReference type="GO" id="GO:0005634">
    <property type="term" value="C:nucleus"/>
    <property type="evidence" value="ECO:0007669"/>
    <property type="project" value="UniProtKB-SubCell"/>
</dbReference>
<feature type="compositionally biased region" description="Basic residues" evidence="6">
    <location>
        <begin position="162"/>
        <end position="172"/>
    </location>
</feature>
<evidence type="ECO:0000256" key="3">
    <source>
        <dbReference type="ARBA" id="ARBA00023125"/>
    </source>
</evidence>
<dbReference type="SMART" id="SM00066">
    <property type="entry name" value="GAL4"/>
    <property type="match status" value="1"/>
</dbReference>
<dbReference type="PANTHER" id="PTHR37534:SF38">
    <property type="entry name" value="ZN(2)-C6 FUNGAL-TYPE DOMAIN-CONTAINING PROTEIN"/>
    <property type="match status" value="1"/>
</dbReference>
<keyword evidence="3" id="KW-0238">DNA-binding</keyword>
<dbReference type="GO" id="GO:0000981">
    <property type="term" value="F:DNA-binding transcription factor activity, RNA polymerase II-specific"/>
    <property type="evidence" value="ECO:0007669"/>
    <property type="project" value="InterPro"/>
</dbReference>
<dbReference type="PROSITE" id="PS00463">
    <property type="entry name" value="ZN2_CY6_FUNGAL_1"/>
    <property type="match status" value="1"/>
</dbReference>
<dbReference type="Proteomes" id="UP000596276">
    <property type="component" value="Chromosome 1"/>
</dbReference>
<evidence type="ECO:0000256" key="4">
    <source>
        <dbReference type="ARBA" id="ARBA00023163"/>
    </source>
</evidence>
<dbReference type="CDD" id="cd00067">
    <property type="entry name" value="GAL4"/>
    <property type="match status" value="1"/>
</dbReference>
<evidence type="ECO:0000256" key="6">
    <source>
        <dbReference type="SAM" id="MobiDB-lite"/>
    </source>
</evidence>
<dbReference type="AlphaFoldDB" id="A0A7U2MR61"/>
<dbReference type="Pfam" id="PF11951">
    <property type="entry name" value="Fungal_trans_2"/>
    <property type="match status" value="1"/>
</dbReference>
<organism evidence="8 9">
    <name type="scientific">Aspergillus flavus (strain ATCC 200026 / FGSC A1120 / IAM 13836 / NRRL 3357 / JCM 12722 / SRRC 167)</name>
    <dbReference type="NCBI Taxonomy" id="332952"/>
    <lineage>
        <taxon>Eukaryota</taxon>
        <taxon>Fungi</taxon>
        <taxon>Dikarya</taxon>
        <taxon>Ascomycota</taxon>
        <taxon>Pezizomycotina</taxon>
        <taxon>Eurotiomycetes</taxon>
        <taxon>Eurotiomycetidae</taxon>
        <taxon>Eurotiales</taxon>
        <taxon>Aspergillaceae</taxon>
        <taxon>Aspergillus</taxon>
        <taxon>Aspergillus subgen. Circumdati</taxon>
    </lineage>
</organism>
<dbReference type="GO" id="GO:0008270">
    <property type="term" value="F:zinc ion binding"/>
    <property type="evidence" value="ECO:0007669"/>
    <property type="project" value="InterPro"/>
</dbReference>
<dbReference type="GO" id="GO:0000976">
    <property type="term" value="F:transcription cis-regulatory region binding"/>
    <property type="evidence" value="ECO:0007669"/>
    <property type="project" value="TreeGrafter"/>
</dbReference>
<comment type="subcellular location">
    <subcellularLocation>
        <location evidence="1">Nucleus</location>
    </subcellularLocation>
</comment>
<keyword evidence="5" id="KW-0539">Nucleus</keyword>
<keyword evidence="2" id="KW-0805">Transcription regulation</keyword>
<feature type="compositionally biased region" description="Polar residues" evidence="6">
    <location>
        <begin position="25"/>
        <end position="35"/>
    </location>
</feature>
<keyword evidence="9" id="KW-1185">Reference proteome</keyword>
<proteinExistence type="predicted"/>
<evidence type="ECO:0000256" key="2">
    <source>
        <dbReference type="ARBA" id="ARBA00023015"/>
    </source>
</evidence>
<accession>A0A7U2MR61</accession>
<name>A0A7U2MR61_ASPFN</name>
<dbReference type="InterPro" id="IPR001138">
    <property type="entry name" value="Zn2Cys6_DnaBD"/>
</dbReference>